<comment type="subcellular location">
    <subcellularLocation>
        <location evidence="1">Endomembrane system</location>
        <topology evidence="1">Multi-pass membrane protein</topology>
    </subcellularLocation>
</comment>
<evidence type="ECO:0000256" key="2">
    <source>
        <dbReference type="ARBA" id="ARBA00008432"/>
    </source>
</evidence>
<feature type="transmembrane region" description="Helical" evidence="7">
    <location>
        <begin position="92"/>
        <end position="113"/>
    </location>
</feature>
<comment type="similarity">
    <text evidence="2">Belongs to the major facilitator superfamily. Nitrate/nitrite porter (TC 2.A.1.8) family.</text>
</comment>
<dbReference type="AlphaFoldDB" id="A0AAD8QKK3"/>
<dbReference type="Gene3D" id="1.20.1250.20">
    <property type="entry name" value="MFS general substrate transporter like domains"/>
    <property type="match status" value="2"/>
</dbReference>
<keyword evidence="10" id="KW-1185">Reference proteome</keyword>
<feature type="transmembrane region" description="Helical" evidence="7">
    <location>
        <begin position="289"/>
        <end position="308"/>
    </location>
</feature>
<evidence type="ECO:0000256" key="6">
    <source>
        <dbReference type="ARBA" id="ARBA00023136"/>
    </source>
</evidence>
<keyword evidence="3 7" id="KW-0812">Transmembrane</keyword>
<feature type="transmembrane region" description="Helical" evidence="7">
    <location>
        <begin position="248"/>
        <end position="269"/>
    </location>
</feature>
<dbReference type="PANTHER" id="PTHR23515">
    <property type="entry name" value="HIGH-AFFINITY NITRATE TRANSPORTER 2.3"/>
    <property type="match status" value="1"/>
</dbReference>
<name>A0AAD8QKK3_LOLMU</name>
<keyword evidence="5" id="KW-0534">Nitrate assimilation</keyword>
<feature type="transmembrane region" description="Helical" evidence="7">
    <location>
        <begin position="349"/>
        <end position="370"/>
    </location>
</feature>
<dbReference type="GO" id="GO:0012505">
    <property type="term" value="C:endomembrane system"/>
    <property type="evidence" value="ECO:0007669"/>
    <property type="project" value="UniProtKB-SubCell"/>
</dbReference>
<evidence type="ECO:0000256" key="7">
    <source>
        <dbReference type="SAM" id="Phobius"/>
    </source>
</evidence>
<reference evidence="9" key="1">
    <citation type="submission" date="2023-07" db="EMBL/GenBank/DDBJ databases">
        <title>A chromosome-level genome assembly of Lolium multiflorum.</title>
        <authorList>
            <person name="Chen Y."/>
            <person name="Copetti D."/>
            <person name="Kolliker R."/>
            <person name="Studer B."/>
        </authorList>
    </citation>
    <scope>NUCLEOTIDE SEQUENCE</scope>
    <source>
        <strain evidence="9">02402/16</strain>
        <tissue evidence="9">Leaf</tissue>
    </source>
</reference>
<gene>
    <name evidence="9" type="ORF">QYE76_027554</name>
</gene>
<comment type="caution">
    <text evidence="9">The sequence shown here is derived from an EMBL/GenBank/DDBJ whole genome shotgun (WGS) entry which is preliminary data.</text>
</comment>
<accession>A0AAD8QKK3</accession>
<evidence type="ECO:0000256" key="4">
    <source>
        <dbReference type="ARBA" id="ARBA00022989"/>
    </source>
</evidence>
<keyword evidence="6 7" id="KW-0472">Membrane</keyword>
<evidence type="ECO:0000313" key="9">
    <source>
        <dbReference type="EMBL" id="KAK1603881.1"/>
    </source>
</evidence>
<feature type="signal peptide" evidence="8">
    <location>
        <begin position="1"/>
        <end position="20"/>
    </location>
</feature>
<evidence type="ECO:0008006" key="11">
    <source>
        <dbReference type="Google" id="ProtNLM"/>
    </source>
</evidence>
<feature type="transmembrane region" description="Helical" evidence="7">
    <location>
        <begin position="160"/>
        <end position="183"/>
    </location>
</feature>
<proteinExistence type="inferred from homology"/>
<dbReference type="SUPFAM" id="SSF103473">
    <property type="entry name" value="MFS general substrate transporter"/>
    <property type="match status" value="1"/>
</dbReference>
<evidence type="ECO:0000256" key="1">
    <source>
        <dbReference type="ARBA" id="ARBA00004127"/>
    </source>
</evidence>
<dbReference type="Proteomes" id="UP001231189">
    <property type="component" value="Unassembled WGS sequence"/>
</dbReference>
<evidence type="ECO:0000313" key="10">
    <source>
        <dbReference type="Proteomes" id="UP001231189"/>
    </source>
</evidence>
<sequence>MRAFHLTWISFICFVSIFAAAPLEPIIGDNLSLVKADIENAAVASLSGSIFSKLAMEVIFDLVGPRYGCAFLVMLTAPIVSCMSPIDNAAGYITVRFLTGFSLATFVACQNWIRTMFNRNTIFAINGCFAGRGNMGGGATQFFIPLFMHPIKICGATTFVAWRIAYFMPGMMHIVMGILVLILRQDLLDGNFLRLRNDIDTKKYSISKVLLDAATNYRTWVFVLLYGYCMGVELNADNILLEYYFDHFHLDLSTTCTIAASFIMANIIAHPMAGYLSDLGSNYFGIHARLSNICILQTAGSAFCLWLGRASALPASITAMVLFSICAQAAACVVIFGLAPFVFWPSLGIISGMTSHGSNFGAGLMQLLFFKSSMYSTATRLHGQSQDFSIKEARQCRSQKTSHASTRSSMSKYHFRLTLPRQTKQLRRSVSSYS</sequence>
<dbReference type="EMBL" id="JAUUTY010000007">
    <property type="protein sequence ID" value="KAK1603881.1"/>
    <property type="molecule type" value="Genomic_DNA"/>
</dbReference>
<keyword evidence="4 7" id="KW-1133">Transmembrane helix</keyword>
<dbReference type="GO" id="GO:0042128">
    <property type="term" value="P:nitrate assimilation"/>
    <property type="evidence" value="ECO:0007669"/>
    <property type="project" value="UniProtKB-KW"/>
</dbReference>
<organism evidence="9 10">
    <name type="scientific">Lolium multiflorum</name>
    <name type="common">Italian ryegrass</name>
    <name type="synonym">Lolium perenne subsp. multiflorum</name>
    <dbReference type="NCBI Taxonomy" id="4521"/>
    <lineage>
        <taxon>Eukaryota</taxon>
        <taxon>Viridiplantae</taxon>
        <taxon>Streptophyta</taxon>
        <taxon>Embryophyta</taxon>
        <taxon>Tracheophyta</taxon>
        <taxon>Spermatophyta</taxon>
        <taxon>Magnoliopsida</taxon>
        <taxon>Liliopsida</taxon>
        <taxon>Poales</taxon>
        <taxon>Poaceae</taxon>
        <taxon>BOP clade</taxon>
        <taxon>Pooideae</taxon>
        <taxon>Poodae</taxon>
        <taxon>Poeae</taxon>
        <taxon>Poeae Chloroplast Group 2 (Poeae type)</taxon>
        <taxon>Loliodinae</taxon>
        <taxon>Loliinae</taxon>
        <taxon>Lolium</taxon>
    </lineage>
</organism>
<evidence type="ECO:0000256" key="3">
    <source>
        <dbReference type="ARBA" id="ARBA00022692"/>
    </source>
</evidence>
<evidence type="ECO:0000256" key="8">
    <source>
        <dbReference type="SAM" id="SignalP"/>
    </source>
</evidence>
<feature type="chain" id="PRO_5041957137" description="Nitrate transporter" evidence="8">
    <location>
        <begin position="21"/>
        <end position="434"/>
    </location>
</feature>
<feature type="transmembrane region" description="Helical" evidence="7">
    <location>
        <begin position="320"/>
        <end position="343"/>
    </location>
</feature>
<evidence type="ECO:0000256" key="5">
    <source>
        <dbReference type="ARBA" id="ARBA00023063"/>
    </source>
</evidence>
<dbReference type="GO" id="GO:0015112">
    <property type="term" value="F:nitrate transmembrane transporter activity"/>
    <property type="evidence" value="ECO:0007669"/>
    <property type="project" value="InterPro"/>
</dbReference>
<dbReference type="Pfam" id="PF07690">
    <property type="entry name" value="MFS_1"/>
    <property type="match status" value="1"/>
</dbReference>
<dbReference type="CDD" id="cd17341">
    <property type="entry name" value="MFS_NRT2_like"/>
    <property type="match status" value="1"/>
</dbReference>
<keyword evidence="8" id="KW-0732">Signal</keyword>
<dbReference type="InterPro" id="IPR044772">
    <property type="entry name" value="NO3_transporter"/>
</dbReference>
<protein>
    <recommendedName>
        <fullName evidence="11">Nitrate transporter</fullName>
    </recommendedName>
</protein>
<dbReference type="InterPro" id="IPR011701">
    <property type="entry name" value="MFS"/>
</dbReference>
<dbReference type="InterPro" id="IPR036259">
    <property type="entry name" value="MFS_trans_sf"/>
</dbReference>
<dbReference type="FunFam" id="1.20.1250.20:FF:000053">
    <property type="entry name" value="Nitrate transporter 2.1"/>
    <property type="match status" value="1"/>
</dbReference>